<dbReference type="PANTHER" id="PTHR36434">
    <property type="entry name" value="MEMBRANE PROTEASE YUGP-RELATED"/>
    <property type="match status" value="1"/>
</dbReference>
<keyword evidence="1" id="KW-1133">Transmembrane helix</keyword>
<dbReference type="RefSeq" id="WP_116882614.1">
    <property type="nucleotide sequence ID" value="NZ_CAJKCJ010000007.1"/>
</dbReference>
<name>A0A2U1BA99_9BACT</name>
<evidence type="ECO:0008006" key="4">
    <source>
        <dbReference type="Google" id="ProtNLM"/>
    </source>
</evidence>
<dbReference type="GeneID" id="78293947"/>
<evidence type="ECO:0000313" key="2">
    <source>
        <dbReference type="EMBL" id="PVY45589.1"/>
    </source>
</evidence>
<feature type="transmembrane region" description="Helical" evidence="1">
    <location>
        <begin position="6"/>
        <end position="23"/>
    </location>
</feature>
<feature type="transmembrane region" description="Helical" evidence="1">
    <location>
        <begin position="201"/>
        <end position="220"/>
    </location>
</feature>
<evidence type="ECO:0000256" key="1">
    <source>
        <dbReference type="SAM" id="Phobius"/>
    </source>
</evidence>
<dbReference type="EMBL" id="QEKH01000002">
    <property type="protein sequence ID" value="PVY45589.1"/>
    <property type="molecule type" value="Genomic_DNA"/>
</dbReference>
<gene>
    <name evidence="2" type="ORF">C8D82_102161</name>
</gene>
<keyword evidence="3" id="KW-1185">Reference proteome</keyword>
<dbReference type="Proteomes" id="UP000245959">
    <property type="component" value="Unassembled WGS sequence"/>
</dbReference>
<keyword evidence="1" id="KW-0472">Membrane</keyword>
<feature type="transmembrane region" description="Helical" evidence="1">
    <location>
        <begin position="147"/>
        <end position="167"/>
    </location>
</feature>
<dbReference type="AlphaFoldDB" id="A0A2U1BA99"/>
<evidence type="ECO:0000313" key="3">
    <source>
        <dbReference type="Proteomes" id="UP000245959"/>
    </source>
</evidence>
<keyword evidence="1" id="KW-0812">Transmembrane</keyword>
<comment type="caution">
    <text evidence="2">The sequence shown here is derived from an EMBL/GenBank/DDBJ whole genome shotgun (WGS) entry which is preliminary data.</text>
</comment>
<sequence length="229" mass="24732">MYFDPVYFLFLLPGLLLAAWASCKTKTTFDRYSEVTTAAGMTGAQAAARLLADAGIRDVRIEEVGGFLSDHYDPANRVLRLSPSVYGSNSIAAIGVACHEAGHAIQHATSYGPLGMRSALVPVVNFSSPVSYILMVLGFILAAPGMIWLGVILFSMAVLFTLVTLPVEYDASRRAKLLMVEAGIVTPHEERAAAEVLNAAFLTYVASAVSALLTLLYYLYRLGVFSRRD</sequence>
<feature type="transmembrane region" description="Helical" evidence="1">
    <location>
        <begin position="119"/>
        <end position="141"/>
    </location>
</feature>
<proteinExistence type="predicted"/>
<protein>
    <recommendedName>
        <fullName evidence="4">Zinc metallopeptidase</fullName>
    </recommendedName>
</protein>
<organism evidence="2 3">
    <name type="scientific">Victivallis vadensis</name>
    <dbReference type="NCBI Taxonomy" id="172901"/>
    <lineage>
        <taxon>Bacteria</taxon>
        <taxon>Pseudomonadati</taxon>
        <taxon>Lentisphaerota</taxon>
        <taxon>Lentisphaeria</taxon>
        <taxon>Victivallales</taxon>
        <taxon>Victivallaceae</taxon>
        <taxon>Victivallis</taxon>
    </lineage>
</organism>
<dbReference type="PANTHER" id="PTHR36434:SF1">
    <property type="entry name" value="MEMBRANE PROTEASE YUGP-RELATED"/>
    <property type="match status" value="1"/>
</dbReference>
<dbReference type="Pfam" id="PF04298">
    <property type="entry name" value="Zn_peptidase_2"/>
    <property type="match status" value="1"/>
</dbReference>
<dbReference type="InterPro" id="IPR007395">
    <property type="entry name" value="Zn_peptidase_2"/>
</dbReference>
<accession>A0A2U1BA99</accession>
<reference evidence="2 3" key="1">
    <citation type="submission" date="2018-04" db="EMBL/GenBank/DDBJ databases">
        <title>Genomic Encyclopedia of Type Strains, Phase IV (KMG-IV): sequencing the most valuable type-strain genomes for metagenomic binning, comparative biology and taxonomic classification.</title>
        <authorList>
            <person name="Goeker M."/>
        </authorList>
    </citation>
    <scope>NUCLEOTIDE SEQUENCE [LARGE SCALE GENOMIC DNA]</scope>
    <source>
        <strain evidence="2 3">DSM 14823</strain>
    </source>
</reference>